<keyword evidence="5 7" id="KW-0472">Membrane</keyword>
<sequence>PGQQVPPPGKEGRPLNPRSLTSPLGIVRLFEIFLSCTAFSLVAVHQSYSTSYGAWSMFTWCFCFTVSIFIVVMEFIGLAQSLPLSWEDFISAFSMLATLMIFTTSIVYPSVFIPNKCASPGSGSHKCSYEGAATAVSCLCFVAYAVEVGLTQAKAGEVSSFLATVPGLLKVFEAYVACLIFSLVDATPYYKDFPGLQWCLAVYCICFIVTVLILVLTIGRCLTYLPLPVEKFLVGFNILAVLMYLTAAIIWPIYSFKNKSKPSCHPSEPQCMSWNNRLGVTFLSFFNLIAYIVDLVYSSKMVFLSSPA</sequence>
<feature type="domain" description="MARVEL" evidence="9">
    <location>
        <begin position="161"/>
        <end position="303"/>
    </location>
</feature>
<feature type="transmembrane region" description="Helical" evidence="8">
    <location>
        <begin position="274"/>
        <end position="297"/>
    </location>
</feature>
<feature type="transmembrane region" description="Helical" evidence="8">
    <location>
        <begin position="162"/>
        <end position="183"/>
    </location>
</feature>
<organism evidence="10 11">
    <name type="scientific">Varanus komodoensis</name>
    <name type="common">Komodo dragon</name>
    <dbReference type="NCBI Taxonomy" id="61221"/>
    <lineage>
        <taxon>Eukaryota</taxon>
        <taxon>Metazoa</taxon>
        <taxon>Chordata</taxon>
        <taxon>Craniata</taxon>
        <taxon>Vertebrata</taxon>
        <taxon>Euteleostomi</taxon>
        <taxon>Lepidosauria</taxon>
        <taxon>Squamata</taxon>
        <taxon>Bifurcata</taxon>
        <taxon>Unidentata</taxon>
        <taxon>Episquamata</taxon>
        <taxon>Toxicofera</taxon>
        <taxon>Anguimorpha</taxon>
        <taxon>Paleoanguimorpha</taxon>
        <taxon>Varanoidea</taxon>
        <taxon>Varanidae</taxon>
        <taxon>Varanus</taxon>
    </lineage>
</organism>
<dbReference type="Proteomes" id="UP000694545">
    <property type="component" value="Unplaced"/>
</dbReference>
<feature type="domain" description="MARVEL" evidence="9">
    <location>
        <begin position="19"/>
        <end position="156"/>
    </location>
</feature>
<evidence type="ECO:0000256" key="7">
    <source>
        <dbReference type="PROSITE-ProRule" id="PRU00581"/>
    </source>
</evidence>
<evidence type="ECO:0000256" key="6">
    <source>
        <dbReference type="ARBA" id="ARBA00034721"/>
    </source>
</evidence>
<feature type="transmembrane region" description="Helical" evidence="8">
    <location>
        <begin position="195"/>
        <end position="220"/>
    </location>
</feature>
<evidence type="ECO:0000259" key="9">
    <source>
        <dbReference type="PROSITE" id="PS51225"/>
    </source>
</evidence>
<feature type="transmembrane region" description="Helical" evidence="8">
    <location>
        <begin position="131"/>
        <end position="150"/>
    </location>
</feature>
<dbReference type="PROSITE" id="PS51225">
    <property type="entry name" value="MARVEL"/>
    <property type="match status" value="2"/>
</dbReference>
<evidence type="ECO:0000313" key="10">
    <source>
        <dbReference type="Ensembl" id="ENSVKKP00000016675.1"/>
    </source>
</evidence>
<keyword evidence="3" id="KW-0677">Repeat</keyword>
<evidence type="ECO:0000256" key="4">
    <source>
        <dbReference type="ARBA" id="ARBA00022989"/>
    </source>
</evidence>
<feature type="transmembrane region" description="Helical" evidence="8">
    <location>
        <begin position="232"/>
        <end position="254"/>
    </location>
</feature>
<accession>A0A8D2L4Z9</accession>
<dbReference type="InterPro" id="IPR047123">
    <property type="entry name" value="MYADM-like"/>
</dbReference>
<reference evidence="10" key="1">
    <citation type="submission" date="2025-08" db="UniProtKB">
        <authorList>
            <consortium name="Ensembl"/>
        </authorList>
    </citation>
    <scope>IDENTIFICATION</scope>
</reference>
<dbReference type="PANTHER" id="PTHR17068">
    <property type="entry name" value="MYELOID-ASSOCIATED DIFFERENTIATION MARKER MYADM FAMILY MEMBER"/>
    <property type="match status" value="1"/>
</dbReference>
<keyword evidence="11" id="KW-1185">Reference proteome</keyword>
<keyword evidence="2 7" id="KW-0812">Transmembrane</keyword>
<evidence type="ECO:0000256" key="2">
    <source>
        <dbReference type="ARBA" id="ARBA00022692"/>
    </source>
</evidence>
<dbReference type="InterPro" id="IPR008253">
    <property type="entry name" value="Marvel"/>
</dbReference>
<name>A0A8D2L4Z9_VARKO</name>
<evidence type="ECO:0000256" key="3">
    <source>
        <dbReference type="ARBA" id="ARBA00022737"/>
    </source>
</evidence>
<comment type="subcellular location">
    <subcellularLocation>
        <location evidence="1">Membrane</location>
        <topology evidence="1">Multi-pass membrane protein</topology>
    </subcellularLocation>
</comment>
<evidence type="ECO:0000256" key="5">
    <source>
        <dbReference type="ARBA" id="ARBA00023136"/>
    </source>
</evidence>
<feature type="transmembrane region" description="Helical" evidence="8">
    <location>
        <begin position="26"/>
        <end position="45"/>
    </location>
</feature>
<evidence type="ECO:0000256" key="8">
    <source>
        <dbReference type="SAM" id="Phobius"/>
    </source>
</evidence>
<reference evidence="10" key="2">
    <citation type="submission" date="2025-09" db="UniProtKB">
        <authorList>
            <consortium name="Ensembl"/>
        </authorList>
    </citation>
    <scope>IDENTIFICATION</scope>
</reference>
<dbReference type="PANTHER" id="PTHR17068:SF2">
    <property type="entry name" value="MYELOID-ASSOCIATED DIFFERENTIATION MARKER-LIKE"/>
    <property type="match status" value="1"/>
</dbReference>
<evidence type="ECO:0000256" key="1">
    <source>
        <dbReference type="ARBA" id="ARBA00004141"/>
    </source>
</evidence>
<dbReference type="OMA" id="YGTWCMF"/>
<evidence type="ECO:0000313" key="11">
    <source>
        <dbReference type="Proteomes" id="UP000694545"/>
    </source>
</evidence>
<keyword evidence="4 8" id="KW-1133">Transmembrane helix</keyword>
<feature type="transmembrane region" description="Helical" evidence="8">
    <location>
        <begin position="57"/>
        <end position="77"/>
    </location>
</feature>
<protein>
    <recommendedName>
        <fullName evidence="9">MARVEL domain-containing protein</fullName>
    </recommendedName>
</protein>
<comment type="similarity">
    <text evidence="6">Belongs to the MAL family.</text>
</comment>
<dbReference type="Pfam" id="PF01284">
    <property type="entry name" value="MARVEL"/>
    <property type="match status" value="2"/>
</dbReference>
<dbReference type="AlphaFoldDB" id="A0A8D2L4Z9"/>
<feature type="transmembrane region" description="Helical" evidence="8">
    <location>
        <begin position="89"/>
        <end position="111"/>
    </location>
</feature>
<dbReference type="GO" id="GO:0016020">
    <property type="term" value="C:membrane"/>
    <property type="evidence" value="ECO:0007669"/>
    <property type="project" value="UniProtKB-SubCell"/>
</dbReference>
<proteinExistence type="inferred from homology"/>
<dbReference type="Ensembl" id="ENSVKKT00000017088.1">
    <property type="protein sequence ID" value="ENSVKKP00000016675.1"/>
    <property type="gene ID" value="ENSVKKG00000011405.1"/>
</dbReference>